<evidence type="ECO:0000313" key="4">
    <source>
        <dbReference type="Proteomes" id="UP000003505"/>
    </source>
</evidence>
<dbReference type="EMBL" id="ACKP02000055">
    <property type="protein sequence ID" value="EEX75978.1"/>
    <property type="molecule type" value="Genomic_DNA"/>
</dbReference>
<sequence length="148" mass="16723">MSILHDTLRKYISTQDGDAELKSRALKQLEAEIIQEIVSLKANEIAKVAADREKKRLTSVRRQEMVRKLQDAQRAFFIVVILGLLVGMVGNQFTEMISALKNSADAFWMGTIGALALLLASVYAIFRSEYFAIADKMLEKILRETNEE</sequence>
<organism evidence="3 4">
    <name type="scientific">Selenomonas sputigena (strain ATCC 35185 / DSM 20758 / CCUG 44933 / VPI D19B-28)</name>
    <dbReference type="NCBI Taxonomy" id="546271"/>
    <lineage>
        <taxon>Bacteria</taxon>
        <taxon>Bacillati</taxon>
        <taxon>Bacillota</taxon>
        <taxon>Negativicutes</taxon>
        <taxon>Selenomonadales</taxon>
        <taxon>Selenomonadaceae</taxon>
        <taxon>Selenomonas</taxon>
    </lineage>
</organism>
<keyword evidence="1" id="KW-0472">Membrane</keyword>
<dbReference type="AlphaFoldDB" id="C9LYM8"/>
<name>C9LYM8_SELS3</name>
<dbReference type="Proteomes" id="UP000011124">
    <property type="component" value="Chromosome"/>
</dbReference>
<keyword evidence="5" id="KW-1185">Reference proteome</keyword>
<reference evidence="3 4" key="1">
    <citation type="submission" date="2009-09" db="EMBL/GenBank/DDBJ databases">
        <authorList>
            <person name="Weinstock G."/>
            <person name="Sodergren E."/>
            <person name="Clifton S."/>
            <person name="Fulton L."/>
            <person name="Fulton B."/>
            <person name="Courtney L."/>
            <person name="Fronick C."/>
            <person name="Harrison M."/>
            <person name="Strong C."/>
            <person name="Farmer C."/>
            <person name="Delahaunty K."/>
            <person name="Markovic C."/>
            <person name="Hall O."/>
            <person name="Minx P."/>
            <person name="Tomlinson C."/>
            <person name="Mitreva M."/>
            <person name="Nelson J."/>
            <person name="Hou S."/>
            <person name="Wollam A."/>
            <person name="Pepin K.H."/>
            <person name="Johnson M."/>
            <person name="Bhonagiri V."/>
            <person name="Nash W.E."/>
            <person name="Warren W."/>
            <person name="Chinwalla A."/>
            <person name="Mardis E.R."/>
            <person name="Wilson R.K."/>
        </authorList>
    </citation>
    <scope>NUCLEOTIDE SEQUENCE [LARGE SCALE GENOMIC DNA]</scope>
    <source>
        <strain evidence="3">ATCC 35185</strain>
        <strain evidence="4">ATCC 35185 / DSM 20758 / VPI D19B-28</strain>
    </source>
</reference>
<protein>
    <submittedName>
        <fullName evidence="3">Uncharacterized protein</fullName>
    </submittedName>
</protein>
<dbReference type="KEGG" id="ssg:Selsp_2047"/>
<keyword evidence="1" id="KW-1133">Transmembrane helix</keyword>
<dbReference type="Proteomes" id="UP000003505">
    <property type="component" value="Unassembled WGS sequence"/>
</dbReference>
<evidence type="ECO:0000313" key="2">
    <source>
        <dbReference type="EMBL" id="AEC00995.1"/>
    </source>
</evidence>
<dbReference type="EMBL" id="CP002637">
    <property type="protein sequence ID" value="AEC00995.1"/>
    <property type="molecule type" value="Genomic_DNA"/>
</dbReference>
<dbReference type="RefSeq" id="WP_006193954.1">
    <property type="nucleotide sequence ID" value="NC_015437.1"/>
</dbReference>
<evidence type="ECO:0000313" key="5">
    <source>
        <dbReference type="Proteomes" id="UP000011124"/>
    </source>
</evidence>
<reference evidence="2 5" key="2">
    <citation type="submission" date="2011-04" db="EMBL/GenBank/DDBJ databases">
        <title>The complete genome of Selenomonas sputigena DSM 20758.</title>
        <authorList>
            <consortium name="US DOE Joint Genome Institute (JGI-PGF)"/>
            <person name="Lucas S."/>
            <person name="Copeland A."/>
            <person name="Lapidus A."/>
            <person name="Bruce D."/>
            <person name="Goodwin L."/>
            <person name="Pitluck S."/>
            <person name="Peters L."/>
            <person name="Kyrpides N."/>
            <person name="Mavromatis K."/>
            <person name="Ivanova N."/>
            <person name="Ovchinnikova G."/>
            <person name="Teshima H."/>
            <person name="Detter J.C."/>
            <person name="Tapia R."/>
            <person name="Han C."/>
            <person name="Land M."/>
            <person name="Hauser L."/>
            <person name="Markowitz V."/>
            <person name="Cheng J.-F."/>
            <person name="Hugenholtz P."/>
            <person name="Woyke T."/>
            <person name="Wu D."/>
            <person name="Gronow S."/>
            <person name="Wellnitz S."/>
            <person name="Schneider S."/>
            <person name="Klenk H.-P."/>
            <person name="Eisen J.A."/>
        </authorList>
    </citation>
    <scope>NUCLEOTIDE SEQUENCE [LARGE SCALE GENOMIC DNA]</scope>
    <source>
        <strain evidence="2">ATCC 35185</strain>
        <strain evidence="5">ATCC 35185 / DSM 20758 / VPI D19B-28</strain>
    </source>
</reference>
<feature type="transmembrane region" description="Helical" evidence="1">
    <location>
        <begin position="106"/>
        <end position="126"/>
    </location>
</feature>
<evidence type="ECO:0000256" key="1">
    <source>
        <dbReference type="SAM" id="Phobius"/>
    </source>
</evidence>
<gene>
    <name evidence="2" type="ordered locus">Selsp_2047</name>
    <name evidence="3" type="ORF">SELSPUOL_02589</name>
</gene>
<accession>C9LYM8</accession>
<keyword evidence="1" id="KW-0812">Transmembrane</keyword>
<proteinExistence type="predicted"/>
<dbReference type="HOGENOM" id="CLU_1757559_0_0_9"/>
<feature type="transmembrane region" description="Helical" evidence="1">
    <location>
        <begin position="75"/>
        <end position="94"/>
    </location>
</feature>
<evidence type="ECO:0000313" key="3">
    <source>
        <dbReference type="EMBL" id="EEX75978.1"/>
    </source>
</evidence>